<proteinExistence type="predicted"/>
<dbReference type="SMART" id="SM01100">
    <property type="entry name" value="CRAL_TRIO_N"/>
    <property type="match status" value="1"/>
</dbReference>
<keyword evidence="3" id="KW-1185">Reference proteome</keyword>
<evidence type="ECO:0000313" key="3">
    <source>
        <dbReference type="Proteomes" id="UP001151699"/>
    </source>
</evidence>
<dbReference type="InterPro" id="IPR036865">
    <property type="entry name" value="CRAL-TRIO_dom_sf"/>
</dbReference>
<dbReference type="SUPFAM" id="SSF52087">
    <property type="entry name" value="CRAL/TRIO domain"/>
    <property type="match status" value="1"/>
</dbReference>
<dbReference type="PANTHER" id="PTHR10174">
    <property type="entry name" value="ALPHA-TOCOPHEROL TRANSFER PROTEIN-RELATED"/>
    <property type="match status" value="1"/>
</dbReference>
<dbReference type="GO" id="GO:0016020">
    <property type="term" value="C:membrane"/>
    <property type="evidence" value="ECO:0007669"/>
    <property type="project" value="TreeGrafter"/>
</dbReference>
<dbReference type="Gene3D" id="1.20.5.1200">
    <property type="entry name" value="Alpha-tocopherol transfer"/>
    <property type="match status" value="1"/>
</dbReference>
<dbReference type="AlphaFoldDB" id="A0A9Q0N5N5"/>
<dbReference type="PANTHER" id="PTHR10174:SF216">
    <property type="entry name" value="CRAL-TRIO DOMAIN-CONTAINING PROTEIN-RELATED"/>
    <property type="match status" value="1"/>
</dbReference>
<gene>
    <name evidence="2" type="primary">TTPAL_3</name>
    <name evidence="2" type="ORF">Bhyg_08286</name>
</gene>
<comment type="caution">
    <text evidence="2">The sequence shown here is derived from an EMBL/GenBank/DDBJ whole genome shotgun (WGS) entry which is preliminary data.</text>
</comment>
<dbReference type="EMBL" id="WJQU01000002">
    <property type="protein sequence ID" value="KAJ6643326.1"/>
    <property type="molecule type" value="Genomic_DNA"/>
</dbReference>
<dbReference type="Proteomes" id="UP001151699">
    <property type="component" value="Chromosome B"/>
</dbReference>
<dbReference type="OrthoDB" id="6682367at2759"/>
<dbReference type="CDD" id="cd00170">
    <property type="entry name" value="SEC14"/>
    <property type="match status" value="1"/>
</dbReference>
<dbReference type="InterPro" id="IPR011074">
    <property type="entry name" value="CRAL/TRIO_N_dom"/>
</dbReference>
<dbReference type="Gene3D" id="1.10.8.20">
    <property type="entry name" value="N-terminal domain of phosphatidylinositol transfer protein sec14p"/>
    <property type="match status" value="1"/>
</dbReference>
<dbReference type="PRINTS" id="PR00180">
    <property type="entry name" value="CRETINALDHBP"/>
</dbReference>
<accession>A0A9Q0N5N5</accession>
<dbReference type="GO" id="GO:1902936">
    <property type="term" value="F:phosphatidylinositol bisphosphate binding"/>
    <property type="evidence" value="ECO:0007669"/>
    <property type="project" value="TreeGrafter"/>
</dbReference>
<protein>
    <submittedName>
        <fullName evidence="2">Alpha-tocopherol transfer protein-like</fullName>
    </submittedName>
</protein>
<reference evidence="2" key="1">
    <citation type="submission" date="2022-07" db="EMBL/GenBank/DDBJ databases">
        <authorList>
            <person name="Trinca V."/>
            <person name="Uliana J.V.C."/>
            <person name="Torres T.T."/>
            <person name="Ward R.J."/>
            <person name="Monesi N."/>
        </authorList>
    </citation>
    <scope>NUCLEOTIDE SEQUENCE</scope>
    <source>
        <strain evidence="2">HSMRA1968</strain>
        <tissue evidence="2">Whole embryos</tissue>
    </source>
</reference>
<name>A0A9Q0N5N5_9DIPT</name>
<dbReference type="Pfam" id="PF00650">
    <property type="entry name" value="CRAL_TRIO"/>
    <property type="match status" value="1"/>
</dbReference>
<dbReference type="SUPFAM" id="SSF46938">
    <property type="entry name" value="CRAL/TRIO N-terminal domain"/>
    <property type="match status" value="1"/>
</dbReference>
<evidence type="ECO:0000313" key="2">
    <source>
        <dbReference type="EMBL" id="KAJ6643326.1"/>
    </source>
</evidence>
<dbReference type="InterPro" id="IPR001251">
    <property type="entry name" value="CRAL-TRIO_dom"/>
</dbReference>
<sequence>MVNIRPLDPSLQKKAIEELGEDPDRIQKDLDAFREWIKKSPHIKARNDDQFLVNFLRGCKYSLERAKQKFDLYHTLKTHIPELTRNRDPLNEKVLGAIKKGVGIPLPNLETPDGPRYFLIRPGAYDPDEHTIEDIIKVSTMIADLMLSTDDNYIVAGQIGILDFSGVNISHFLQFNPTFIKKMTMLQQDAAPIRQKASHFVNMPAIALTVFNIFQSFANEKNKQRIYVHGTDMDALYKVVPRKLLPKEYGGEAGPIQDIIDNLEKTLVENRNFFIEDEDYGVDEKKRVGKPKNSESLFGVDGSFRQLSID</sequence>
<dbReference type="PROSITE" id="PS50191">
    <property type="entry name" value="CRAL_TRIO"/>
    <property type="match status" value="1"/>
</dbReference>
<evidence type="ECO:0000259" key="1">
    <source>
        <dbReference type="PROSITE" id="PS50191"/>
    </source>
</evidence>
<organism evidence="2 3">
    <name type="scientific">Pseudolycoriella hygida</name>
    <dbReference type="NCBI Taxonomy" id="35572"/>
    <lineage>
        <taxon>Eukaryota</taxon>
        <taxon>Metazoa</taxon>
        <taxon>Ecdysozoa</taxon>
        <taxon>Arthropoda</taxon>
        <taxon>Hexapoda</taxon>
        <taxon>Insecta</taxon>
        <taxon>Pterygota</taxon>
        <taxon>Neoptera</taxon>
        <taxon>Endopterygota</taxon>
        <taxon>Diptera</taxon>
        <taxon>Nematocera</taxon>
        <taxon>Sciaroidea</taxon>
        <taxon>Sciaridae</taxon>
        <taxon>Pseudolycoriella</taxon>
    </lineage>
</organism>
<feature type="domain" description="CRAL-TRIO" evidence="1">
    <location>
        <begin position="91"/>
        <end position="257"/>
    </location>
</feature>
<dbReference type="InterPro" id="IPR036273">
    <property type="entry name" value="CRAL/TRIO_N_dom_sf"/>
</dbReference>
<dbReference type="Gene3D" id="3.40.525.10">
    <property type="entry name" value="CRAL-TRIO lipid binding domain"/>
    <property type="match status" value="1"/>
</dbReference>